<feature type="transmembrane region" description="Helical" evidence="1">
    <location>
        <begin position="12"/>
        <end position="30"/>
    </location>
</feature>
<reference evidence="3 4" key="1">
    <citation type="submission" date="2021-01" db="EMBL/GenBank/DDBJ databases">
        <title>WGS of actinomycetes isolated from Thailand.</title>
        <authorList>
            <person name="Thawai C."/>
        </authorList>
    </citation>
    <scope>NUCLEOTIDE SEQUENCE [LARGE SCALE GENOMIC DNA]</scope>
    <source>
        <strain evidence="3 4">LPG 2</strain>
    </source>
</reference>
<keyword evidence="4" id="KW-1185">Reference proteome</keyword>
<evidence type="ECO:0000313" key="3">
    <source>
        <dbReference type="EMBL" id="MBL1078968.1"/>
    </source>
</evidence>
<protein>
    <submittedName>
        <fullName evidence="3">VanZ family protein</fullName>
    </submittedName>
</protein>
<organism evidence="3 4">
    <name type="scientific">Nocardia acididurans</name>
    <dbReference type="NCBI Taxonomy" id="2802282"/>
    <lineage>
        <taxon>Bacteria</taxon>
        <taxon>Bacillati</taxon>
        <taxon>Actinomycetota</taxon>
        <taxon>Actinomycetes</taxon>
        <taxon>Mycobacteriales</taxon>
        <taxon>Nocardiaceae</taxon>
        <taxon>Nocardia</taxon>
    </lineage>
</organism>
<keyword evidence="1" id="KW-1133">Transmembrane helix</keyword>
<keyword evidence="1" id="KW-0472">Membrane</keyword>
<evidence type="ECO:0000313" key="4">
    <source>
        <dbReference type="Proteomes" id="UP000602198"/>
    </source>
</evidence>
<name>A0ABS1MIB6_9NOCA</name>
<feature type="transmembrane region" description="Helical" evidence="1">
    <location>
        <begin position="51"/>
        <end position="70"/>
    </location>
</feature>
<dbReference type="PANTHER" id="PTHR36834:SF1">
    <property type="entry name" value="INTEGRAL MEMBRANE PROTEIN"/>
    <property type="match status" value="1"/>
</dbReference>
<accession>A0ABS1MIB6</accession>
<proteinExistence type="predicted"/>
<sequence length="199" mass="21194">MRQVWDMWGGVLTVWALALPVLAAGGWAALRWRVRRGVARDIALRHTLAEAGILGGTLPWIWMILTPTTGERLVSWVPLVDLAETLTDSATAAVVQVGANLVLFLPLGFLLPLRLPALAGAARLFAVGAVISGSLEIAQYALDLGRVSSVDDVLMNATGAAIGGWLSAHAKHRTARAERQRGAGRDQVGVLMPDTQHIT</sequence>
<keyword evidence="1" id="KW-0812">Transmembrane</keyword>
<feature type="transmembrane region" description="Helical" evidence="1">
    <location>
        <begin position="90"/>
        <end position="111"/>
    </location>
</feature>
<dbReference type="InterPro" id="IPR053150">
    <property type="entry name" value="Teicoplanin_resist-assoc"/>
</dbReference>
<comment type="caution">
    <text evidence="3">The sequence shown here is derived from an EMBL/GenBank/DDBJ whole genome shotgun (WGS) entry which is preliminary data.</text>
</comment>
<dbReference type="RefSeq" id="WP_201954827.1">
    <property type="nucleotide sequence ID" value="NZ_JAERRJ010000013.1"/>
</dbReference>
<dbReference type="Pfam" id="PF04892">
    <property type="entry name" value="VanZ"/>
    <property type="match status" value="1"/>
</dbReference>
<dbReference type="InterPro" id="IPR006976">
    <property type="entry name" value="VanZ-like"/>
</dbReference>
<feature type="domain" description="VanZ-like" evidence="2">
    <location>
        <begin position="61"/>
        <end position="166"/>
    </location>
</feature>
<dbReference type="PANTHER" id="PTHR36834">
    <property type="entry name" value="MEMBRANE PROTEIN-RELATED"/>
    <property type="match status" value="1"/>
</dbReference>
<evidence type="ECO:0000256" key="1">
    <source>
        <dbReference type="SAM" id="Phobius"/>
    </source>
</evidence>
<dbReference type="EMBL" id="JAERRJ010000013">
    <property type="protein sequence ID" value="MBL1078968.1"/>
    <property type="molecule type" value="Genomic_DNA"/>
</dbReference>
<evidence type="ECO:0000259" key="2">
    <source>
        <dbReference type="Pfam" id="PF04892"/>
    </source>
</evidence>
<dbReference type="Proteomes" id="UP000602198">
    <property type="component" value="Unassembled WGS sequence"/>
</dbReference>
<gene>
    <name evidence="3" type="ORF">JK358_31645</name>
</gene>